<dbReference type="AlphaFoldDB" id="S6ASX7"/>
<dbReference type="Proteomes" id="UP000015503">
    <property type="component" value="Chromosome"/>
</dbReference>
<dbReference type="KEGG" id="pre:PCA10_34510"/>
<sequence>MDRETVILLEEMLERAAASVHAGRTARESITMTNPTRERIRLAGEALLERAADRYPELGAYVSSSTEGVITLVLRARQKH</sequence>
<organism evidence="1 2">
    <name type="scientific">Metapseudomonas resinovorans NBRC 106553</name>
    <dbReference type="NCBI Taxonomy" id="1245471"/>
    <lineage>
        <taxon>Bacteria</taxon>
        <taxon>Pseudomonadati</taxon>
        <taxon>Pseudomonadota</taxon>
        <taxon>Gammaproteobacteria</taxon>
        <taxon>Pseudomonadales</taxon>
        <taxon>Pseudomonadaceae</taxon>
        <taxon>Metapseudomonas</taxon>
    </lineage>
</organism>
<evidence type="ECO:0000313" key="1">
    <source>
        <dbReference type="EMBL" id="BAN49183.1"/>
    </source>
</evidence>
<dbReference type="EMBL" id="AP013068">
    <property type="protein sequence ID" value="BAN49183.1"/>
    <property type="molecule type" value="Genomic_DNA"/>
</dbReference>
<gene>
    <name evidence="1" type="ORF">PCA10_34510</name>
</gene>
<dbReference type="HOGENOM" id="CLU_2587088_0_0_6"/>
<keyword evidence="2" id="KW-1185">Reference proteome</keyword>
<name>S6ASX7_METRE</name>
<reference evidence="1 2" key="1">
    <citation type="journal article" date="2013" name="Genome Announc.">
        <title>Complete Genome Sequence of the Carbazole Degrader Pseudomonas resinovorans Strain CA10 (NBRC 106553).</title>
        <authorList>
            <person name="Shintani M."/>
            <person name="Hosoyama A."/>
            <person name="Ohji S."/>
            <person name="Tsuchikane K."/>
            <person name="Takarada H."/>
            <person name="Yamazoe A."/>
            <person name="Fujita N."/>
            <person name="Nojiri H."/>
        </authorList>
    </citation>
    <scope>NUCLEOTIDE SEQUENCE [LARGE SCALE GENOMIC DNA]</scope>
    <source>
        <strain evidence="1 2">NBRC 106553</strain>
    </source>
</reference>
<proteinExistence type="predicted"/>
<evidence type="ECO:0000313" key="2">
    <source>
        <dbReference type="Proteomes" id="UP000015503"/>
    </source>
</evidence>
<protein>
    <submittedName>
        <fullName evidence="1">Uncharacterized protein</fullName>
    </submittedName>
</protein>
<accession>S6ASX7</accession>
<dbReference type="RefSeq" id="WP_016493328.1">
    <property type="nucleotide sequence ID" value="NC_021499.1"/>
</dbReference>
<dbReference type="OrthoDB" id="6903028at2"/>